<gene>
    <name evidence="2" type="ORF">RFI_38073</name>
</gene>
<keyword evidence="3" id="KW-1185">Reference proteome</keyword>
<feature type="compositionally biased region" description="Basic residues" evidence="1">
    <location>
        <begin position="41"/>
        <end position="51"/>
    </location>
</feature>
<accession>X6LBP1</accession>
<feature type="compositionally biased region" description="Acidic residues" evidence="1">
    <location>
        <begin position="64"/>
        <end position="106"/>
    </location>
</feature>
<feature type="non-terminal residue" evidence="2">
    <location>
        <position position="1"/>
    </location>
</feature>
<dbReference type="Proteomes" id="UP000023152">
    <property type="component" value="Unassembled WGS sequence"/>
</dbReference>
<evidence type="ECO:0000313" key="2">
    <source>
        <dbReference type="EMBL" id="ETN99407.1"/>
    </source>
</evidence>
<evidence type="ECO:0000313" key="3">
    <source>
        <dbReference type="Proteomes" id="UP000023152"/>
    </source>
</evidence>
<feature type="compositionally biased region" description="Basic and acidic residues" evidence="1">
    <location>
        <begin position="30"/>
        <end position="40"/>
    </location>
</feature>
<sequence>PCTPLPPNDPSISTKRYSGQGVVPCYKKPRSIDEQKQEKIKAKRRQNALKKRSNETKDQSKKEEEEEEEDNDDNDNDIGNENGNENDNDDNKDENEDEKKEEDEKEAETKTMEIGHAIQHGKDVTAPANTLPYFNGSSADSDSNSLHLMHSTQTNSPFLPNGAHMDPMSKPTTRVDVARDMLFSIHDFPTRAIPFTTATVVNNKPVIAYMPGSLTPNAPHRSIIGELKQINT</sequence>
<feature type="compositionally biased region" description="Basic and acidic residues" evidence="1">
    <location>
        <begin position="52"/>
        <end position="63"/>
    </location>
</feature>
<feature type="region of interest" description="Disordered" evidence="1">
    <location>
        <begin position="1"/>
        <end position="110"/>
    </location>
</feature>
<evidence type="ECO:0000256" key="1">
    <source>
        <dbReference type="SAM" id="MobiDB-lite"/>
    </source>
</evidence>
<comment type="caution">
    <text evidence="2">The sequence shown here is derived from an EMBL/GenBank/DDBJ whole genome shotgun (WGS) entry which is preliminary data.</text>
</comment>
<name>X6LBP1_RETFI</name>
<organism evidence="2 3">
    <name type="scientific">Reticulomyxa filosa</name>
    <dbReference type="NCBI Taxonomy" id="46433"/>
    <lineage>
        <taxon>Eukaryota</taxon>
        <taxon>Sar</taxon>
        <taxon>Rhizaria</taxon>
        <taxon>Retaria</taxon>
        <taxon>Foraminifera</taxon>
        <taxon>Monothalamids</taxon>
        <taxon>Reticulomyxidae</taxon>
        <taxon>Reticulomyxa</taxon>
    </lineage>
</organism>
<dbReference type="EMBL" id="ASPP01044041">
    <property type="protein sequence ID" value="ETN99407.1"/>
    <property type="molecule type" value="Genomic_DNA"/>
</dbReference>
<protein>
    <submittedName>
        <fullName evidence="2">Uncharacterized protein</fullName>
    </submittedName>
</protein>
<proteinExistence type="predicted"/>
<dbReference type="AlphaFoldDB" id="X6LBP1"/>
<reference evidence="2 3" key="1">
    <citation type="journal article" date="2013" name="Curr. Biol.">
        <title>The Genome of the Foraminiferan Reticulomyxa filosa.</title>
        <authorList>
            <person name="Glockner G."/>
            <person name="Hulsmann N."/>
            <person name="Schleicher M."/>
            <person name="Noegel A.A."/>
            <person name="Eichinger L."/>
            <person name="Gallinger C."/>
            <person name="Pawlowski J."/>
            <person name="Sierra R."/>
            <person name="Euteneuer U."/>
            <person name="Pillet L."/>
            <person name="Moustafa A."/>
            <person name="Platzer M."/>
            <person name="Groth M."/>
            <person name="Szafranski K."/>
            <person name="Schliwa M."/>
        </authorList>
    </citation>
    <scope>NUCLEOTIDE SEQUENCE [LARGE SCALE GENOMIC DNA]</scope>
</reference>